<dbReference type="AlphaFoldDB" id="A0A0F5Y7C6"/>
<dbReference type="OrthoDB" id="428564at2"/>
<gene>
    <name evidence="2" type="ORF">WN50_29740</name>
</gene>
<evidence type="ECO:0000313" key="3">
    <source>
        <dbReference type="Proteomes" id="UP000033607"/>
    </source>
</evidence>
<keyword evidence="1" id="KW-0472">Membrane</keyword>
<dbReference type="Proteomes" id="UP000033607">
    <property type="component" value="Unassembled WGS sequence"/>
</dbReference>
<keyword evidence="1" id="KW-1133">Transmembrane helix</keyword>
<evidence type="ECO:0000256" key="1">
    <source>
        <dbReference type="SAM" id="Phobius"/>
    </source>
</evidence>
<reference evidence="2 3" key="1">
    <citation type="submission" date="2015-06" db="EMBL/GenBank/DDBJ databases">
        <title>Draft genome assembly of filamentous brackish cyanobacterium Limnoraphis robusta strain CS-951.</title>
        <authorList>
            <person name="Willis A."/>
            <person name="Parks M."/>
            <person name="Burford M.A."/>
        </authorList>
    </citation>
    <scope>NUCLEOTIDE SEQUENCE [LARGE SCALE GENOMIC DNA]</scope>
    <source>
        <strain evidence="2 3">CS-951</strain>
    </source>
</reference>
<accession>A0A0F5Y7C6</accession>
<sequence>MERSKLVAYLTGAISVILALAYLLLVSLLDFRGEMIPAPQDPLVISPQMQVLQFLYSGFTERF</sequence>
<keyword evidence="1" id="KW-0812">Transmembrane</keyword>
<comment type="caution">
    <text evidence="2">The sequence shown here is derived from an EMBL/GenBank/DDBJ whole genome shotgun (WGS) entry which is preliminary data.</text>
</comment>
<feature type="transmembrane region" description="Helical" evidence="1">
    <location>
        <begin position="6"/>
        <end position="29"/>
    </location>
</feature>
<evidence type="ECO:0000313" key="2">
    <source>
        <dbReference type="EMBL" id="KKD34648.1"/>
    </source>
</evidence>
<proteinExistence type="predicted"/>
<organism evidence="2 3">
    <name type="scientific">Limnoraphis robusta CS-951</name>
    <dbReference type="NCBI Taxonomy" id="1637645"/>
    <lineage>
        <taxon>Bacteria</taxon>
        <taxon>Bacillati</taxon>
        <taxon>Cyanobacteriota</taxon>
        <taxon>Cyanophyceae</taxon>
        <taxon>Oscillatoriophycideae</taxon>
        <taxon>Oscillatoriales</taxon>
        <taxon>Sirenicapillariaceae</taxon>
        <taxon>Limnoraphis</taxon>
    </lineage>
</organism>
<name>A0A0F5Y7C6_9CYAN</name>
<dbReference type="RefSeq" id="WP_046282236.1">
    <property type="nucleotide sequence ID" value="NZ_LATL02000210.1"/>
</dbReference>
<dbReference type="EMBL" id="LATL02000210">
    <property type="protein sequence ID" value="KKD34648.1"/>
    <property type="molecule type" value="Genomic_DNA"/>
</dbReference>
<evidence type="ECO:0008006" key="4">
    <source>
        <dbReference type="Google" id="ProtNLM"/>
    </source>
</evidence>
<protein>
    <recommendedName>
        <fullName evidence="4">Glucose-inhibited division protein A</fullName>
    </recommendedName>
</protein>